<evidence type="ECO:0000256" key="1">
    <source>
        <dbReference type="SAM" id="SignalP"/>
    </source>
</evidence>
<dbReference type="EMBL" id="VIWX01000002">
    <property type="protein sequence ID" value="TWF95372.1"/>
    <property type="molecule type" value="Genomic_DNA"/>
</dbReference>
<dbReference type="InterPro" id="IPR029058">
    <property type="entry name" value="AB_hydrolase_fold"/>
</dbReference>
<dbReference type="InterPro" id="IPR050583">
    <property type="entry name" value="Mycobacterial_A85_antigen"/>
</dbReference>
<protein>
    <submittedName>
        <fullName evidence="2">S-formylglutathione hydrolase FrmB</fullName>
    </submittedName>
</protein>
<dbReference type="Pfam" id="PF00756">
    <property type="entry name" value="Esterase"/>
    <property type="match status" value="1"/>
</dbReference>
<sequence length="339" mass="36317">MRVLAVLVVSALAVATGTTASALPATSADDGARVVRESVVDRRTIDLEIASPALGATAMVRLLLPTRWAAQPHRTWPVLFLLHGCCETADYQAWTWFTDVEDYTVEKDVLVVMPSGGPAGMYSPWWNFGEHGSPDWETFHVTELRQILERRYRAGTARAVAGVSMGGYGALAYAFRHRGMFGAAASLSGIPNTLNPGAPAVIKGLLVREGLNPLALWGDEVINRRIWSEHNPFDHVAELRGIGVHVSSGNGLTGPLDPPGQADPLEAASLATSKSFTDRLAAEGIAVTAHFYGTGTHDWPYWQRELRAAWPVLAPALGLNSSPGGIGYGPDGNSSKRTD</sequence>
<dbReference type="Proteomes" id="UP000316184">
    <property type="component" value="Unassembled WGS sequence"/>
</dbReference>
<gene>
    <name evidence="2" type="ORF">FHU35_12366</name>
</gene>
<dbReference type="SUPFAM" id="SSF53474">
    <property type="entry name" value="alpha/beta-Hydrolases"/>
    <property type="match status" value="1"/>
</dbReference>
<dbReference type="GO" id="GO:0016747">
    <property type="term" value="F:acyltransferase activity, transferring groups other than amino-acyl groups"/>
    <property type="evidence" value="ECO:0007669"/>
    <property type="project" value="TreeGrafter"/>
</dbReference>
<dbReference type="InterPro" id="IPR000801">
    <property type="entry name" value="Esterase-like"/>
</dbReference>
<evidence type="ECO:0000313" key="3">
    <source>
        <dbReference type="Proteomes" id="UP000316184"/>
    </source>
</evidence>
<comment type="caution">
    <text evidence="2">The sequence shown here is derived from an EMBL/GenBank/DDBJ whole genome shotgun (WGS) entry which is preliminary data.</text>
</comment>
<accession>A0A561U7N2</accession>
<dbReference type="PANTHER" id="PTHR48098">
    <property type="entry name" value="ENTEROCHELIN ESTERASE-RELATED"/>
    <property type="match status" value="1"/>
</dbReference>
<keyword evidence="2" id="KW-0378">Hydrolase</keyword>
<keyword evidence="3" id="KW-1185">Reference proteome</keyword>
<organism evidence="2 3">
    <name type="scientific">Saccharopolyspora dendranthemae</name>
    <dbReference type="NCBI Taxonomy" id="1181886"/>
    <lineage>
        <taxon>Bacteria</taxon>
        <taxon>Bacillati</taxon>
        <taxon>Actinomycetota</taxon>
        <taxon>Actinomycetes</taxon>
        <taxon>Pseudonocardiales</taxon>
        <taxon>Pseudonocardiaceae</taxon>
        <taxon>Saccharopolyspora</taxon>
    </lineage>
</organism>
<feature type="signal peptide" evidence="1">
    <location>
        <begin position="1"/>
        <end position="22"/>
    </location>
</feature>
<dbReference type="GO" id="GO:0016787">
    <property type="term" value="F:hydrolase activity"/>
    <property type="evidence" value="ECO:0007669"/>
    <property type="project" value="UniProtKB-KW"/>
</dbReference>
<dbReference type="Gene3D" id="3.40.50.1820">
    <property type="entry name" value="alpha/beta hydrolase"/>
    <property type="match status" value="1"/>
</dbReference>
<name>A0A561U7N2_9PSEU</name>
<dbReference type="OrthoDB" id="4510758at2"/>
<reference evidence="2 3" key="1">
    <citation type="submission" date="2019-06" db="EMBL/GenBank/DDBJ databases">
        <title>Sequencing the genomes of 1000 actinobacteria strains.</title>
        <authorList>
            <person name="Klenk H.-P."/>
        </authorList>
    </citation>
    <scope>NUCLEOTIDE SEQUENCE [LARGE SCALE GENOMIC DNA]</scope>
    <source>
        <strain evidence="2 3">DSM 46699</strain>
    </source>
</reference>
<dbReference type="PANTHER" id="PTHR48098:SF1">
    <property type="entry name" value="DIACYLGLYCEROL ACYLTRANSFERASE_MYCOLYLTRANSFERASE AG85A"/>
    <property type="match status" value="1"/>
</dbReference>
<keyword evidence="1" id="KW-0732">Signal</keyword>
<evidence type="ECO:0000313" key="2">
    <source>
        <dbReference type="EMBL" id="TWF95372.1"/>
    </source>
</evidence>
<dbReference type="AlphaFoldDB" id="A0A561U7N2"/>
<feature type="chain" id="PRO_5022197908" evidence="1">
    <location>
        <begin position="23"/>
        <end position="339"/>
    </location>
</feature>
<proteinExistence type="predicted"/>